<dbReference type="PROSITE" id="PS50975">
    <property type="entry name" value="ATP_GRASP"/>
    <property type="match status" value="1"/>
</dbReference>
<keyword evidence="2 5" id="KW-0547">Nucleotide-binding</keyword>
<dbReference type="RefSeq" id="WP_106706089.1">
    <property type="nucleotide sequence ID" value="NZ_PXXU01000009.1"/>
</dbReference>
<evidence type="ECO:0000313" key="8">
    <source>
        <dbReference type="EMBL" id="PSJ18106.1"/>
    </source>
</evidence>
<dbReference type="SUPFAM" id="SSF56059">
    <property type="entry name" value="Glutathione synthetase ATP-binding domain-like"/>
    <property type="match status" value="1"/>
</dbReference>
<dbReference type="Pfam" id="PF22660">
    <property type="entry name" value="RS_preATP-grasp-like"/>
    <property type="match status" value="1"/>
</dbReference>
<comment type="caution">
    <text evidence="8">The sequence shown here is derived from an EMBL/GenBank/DDBJ whole genome shotgun (WGS) entry which is preliminary data.</text>
</comment>
<evidence type="ECO:0000256" key="6">
    <source>
        <dbReference type="RuleBase" id="RU361200"/>
    </source>
</evidence>
<proteinExistence type="inferred from homology"/>
<dbReference type="Pfam" id="PF02222">
    <property type="entry name" value="ATP-grasp"/>
    <property type="match status" value="1"/>
</dbReference>
<dbReference type="AlphaFoldDB" id="A0A2P7NXB6"/>
<feature type="binding site" evidence="5">
    <location>
        <position position="188"/>
    </location>
    <ligand>
        <name>ATP</name>
        <dbReference type="ChEBI" id="CHEBI:30616"/>
    </ligand>
</feature>
<feature type="binding site" evidence="5">
    <location>
        <begin position="265"/>
        <end position="266"/>
    </location>
    <ligand>
        <name>ATP</name>
        <dbReference type="ChEBI" id="CHEBI:30616"/>
    </ligand>
</feature>
<dbReference type="SUPFAM" id="SSF52440">
    <property type="entry name" value="PreATP-grasp domain"/>
    <property type="match status" value="1"/>
</dbReference>
<feature type="binding site" evidence="5">
    <location>
        <begin position="150"/>
        <end position="156"/>
    </location>
    <ligand>
        <name>ATP</name>
        <dbReference type="ChEBI" id="CHEBI:30616"/>
    </ligand>
</feature>
<dbReference type="GO" id="GO:0046872">
    <property type="term" value="F:metal ion binding"/>
    <property type="evidence" value="ECO:0007669"/>
    <property type="project" value="InterPro"/>
</dbReference>
<gene>
    <name evidence="5 6" type="primary">purK</name>
    <name evidence="8" type="ORF">C7H79_04420</name>
</gene>
<dbReference type="GO" id="GO:0034028">
    <property type="term" value="F:5-(carboxyamino)imidazole ribonucleotide synthase activity"/>
    <property type="evidence" value="ECO:0007669"/>
    <property type="project" value="UniProtKB-UniRule"/>
</dbReference>
<comment type="caution">
    <text evidence="5">Lacks conserved residue(s) required for the propagation of feature annotation.</text>
</comment>
<sequence length="377" mass="41423">MRIMPGAMLGVLGGGQLGRMFVHAAQQMGYRVTVLDPAIDSPAGQVADDFVCAEFADHTALEKLGNQCAAITTEFENIPAESLQKLAESCIVKPDVYSVAIAQNRVLEKQFLLDHGFSVGPFSVIVQQQDLIALDVAQFLPGILKISQFGYDGKGQIPVANTDELIVAYDQLNQAVCVLEKFMPIKKELSVVVARGSDGELQTFPVSENQHVNGILDISIVPARVTMELAQKTQDIACQVVRKLNYQGVLCVEFFVLQDDTLLINEIAPRPHNSGHYSINACVTSQFEQQVRTLCALPLGATTQHSVAVMVNLLGDLWHNGKPDWHRVLQHPSAKLHLYGKNAARIGRKMGHYTVLSTNIDNALREAIRIKKQLEHP</sequence>
<dbReference type="NCBIfam" id="NF004677">
    <property type="entry name" value="PRK06019.1-3"/>
    <property type="match status" value="1"/>
</dbReference>
<dbReference type="EC" id="6.3.4.18" evidence="5 6"/>
<feature type="binding site" evidence="5">
    <location>
        <position position="145"/>
    </location>
    <ligand>
        <name>ATP</name>
        <dbReference type="ChEBI" id="CHEBI:30616"/>
    </ligand>
</feature>
<dbReference type="InterPro" id="IPR013815">
    <property type="entry name" value="ATP_grasp_subdomain_1"/>
</dbReference>
<name>A0A2P7NXB6_9PROT</name>
<dbReference type="InterPro" id="IPR003135">
    <property type="entry name" value="ATP-grasp_carboxylate-amine"/>
</dbReference>
<keyword evidence="3 5" id="KW-0658">Purine biosynthesis</keyword>
<accession>A0A2P7NXB6</accession>
<feature type="binding site" evidence="5">
    <location>
        <position position="105"/>
    </location>
    <ligand>
        <name>ATP</name>
        <dbReference type="ChEBI" id="CHEBI:30616"/>
    </ligand>
</feature>
<dbReference type="GO" id="GO:0006189">
    <property type="term" value="P:'de novo' IMP biosynthetic process"/>
    <property type="evidence" value="ECO:0007669"/>
    <property type="project" value="UniProtKB-UniRule"/>
</dbReference>
<dbReference type="OrthoDB" id="9804625at2"/>
<dbReference type="NCBIfam" id="NF004679">
    <property type="entry name" value="PRK06019.1-5"/>
    <property type="match status" value="1"/>
</dbReference>
<dbReference type="FunFam" id="3.30.470.20:FF:000029">
    <property type="entry name" value="N5-carboxyaminoimidazole ribonucleotide synthase"/>
    <property type="match status" value="1"/>
</dbReference>
<dbReference type="UniPathway" id="UPA00074">
    <property type="reaction ID" value="UER00942"/>
</dbReference>
<evidence type="ECO:0000256" key="5">
    <source>
        <dbReference type="HAMAP-Rule" id="MF_01928"/>
    </source>
</evidence>
<feature type="binding site" evidence="5">
    <location>
        <position position="211"/>
    </location>
    <ligand>
        <name>ATP</name>
        <dbReference type="ChEBI" id="CHEBI:30616"/>
    </ligand>
</feature>
<dbReference type="InterPro" id="IPR054350">
    <property type="entry name" value="PurT/PurK_preATP-grasp"/>
</dbReference>
<evidence type="ECO:0000256" key="4">
    <source>
        <dbReference type="ARBA" id="ARBA00022840"/>
    </source>
</evidence>
<dbReference type="InterPro" id="IPR011761">
    <property type="entry name" value="ATP-grasp"/>
</dbReference>
<evidence type="ECO:0000256" key="2">
    <source>
        <dbReference type="ARBA" id="ARBA00022741"/>
    </source>
</evidence>
<comment type="catalytic activity">
    <reaction evidence="5 6">
        <text>5-amino-1-(5-phospho-beta-D-ribosyl)imidazole + hydrogencarbonate + ATP = 5-carboxyamino-1-(5-phospho-D-ribosyl)imidazole + ADP + phosphate + 2 H(+)</text>
        <dbReference type="Rhea" id="RHEA:19317"/>
        <dbReference type="ChEBI" id="CHEBI:15378"/>
        <dbReference type="ChEBI" id="CHEBI:17544"/>
        <dbReference type="ChEBI" id="CHEBI:30616"/>
        <dbReference type="ChEBI" id="CHEBI:43474"/>
        <dbReference type="ChEBI" id="CHEBI:58730"/>
        <dbReference type="ChEBI" id="CHEBI:137981"/>
        <dbReference type="ChEBI" id="CHEBI:456216"/>
        <dbReference type="EC" id="6.3.4.18"/>
    </reaction>
</comment>
<protein>
    <recommendedName>
        <fullName evidence="5 6">N5-carboxyaminoimidazole ribonucleotide synthase</fullName>
        <shortName evidence="5 6">N5-CAIR synthase</shortName>
        <ecNumber evidence="5 6">6.3.4.18</ecNumber>
    </recommendedName>
    <alternativeName>
        <fullName evidence="5 6">5-(carboxyamino)imidazole ribonucleotide synthetase</fullName>
    </alternativeName>
</protein>
<keyword evidence="4 5" id="KW-0067">ATP-binding</keyword>
<dbReference type="Gene3D" id="3.40.50.20">
    <property type="match status" value="1"/>
</dbReference>
<dbReference type="GO" id="GO:0004638">
    <property type="term" value="F:phosphoribosylaminoimidazole carboxylase activity"/>
    <property type="evidence" value="ECO:0007669"/>
    <property type="project" value="InterPro"/>
</dbReference>
<dbReference type="PANTHER" id="PTHR11609">
    <property type="entry name" value="PURINE BIOSYNTHESIS PROTEIN 6/7, PUR6/7"/>
    <property type="match status" value="1"/>
</dbReference>
<dbReference type="HAMAP" id="MF_01928">
    <property type="entry name" value="PurK"/>
    <property type="match status" value="1"/>
</dbReference>
<dbReference type="GO" id="GO:0005829">
    <property type="term" value="C:cytosol"/>
    <property type="evidence" value="ECO:0007669"/>
    <property type="project" value="TreeGrafter"/>
</dbReference>
<dbReference type="SUPFAM" id="SSF51246">
    <property type="entry name" value="Rudiment single hybrid motif"/>
    <property type="match status" value="1"/>
</dbReference>
<dbReference type="InterPro" id="IPR005875">
    <property type="entry name" value="PurK"/>
</dbReference>
<dbReference type="InterPro" id="IPR016185">
    <property type="entry name" value="PreATP-grasp_dom_sf"/>
</dbReference>
<dbReference type="GO" id="GO:0005524">
    <property type="term" value="F:ATP binding"/>
    <property type="evidence" value="ECO:0007669"/>
    <property type="project" value="UniProtKB-UniRule"/>
</dbReference>
<dbReference type="EMBL" id="PXXU01000009">
    <property type="protein sequence ID" value="PSJ18106.1"/>
    <property type="molecule type" value="Genomic_DNA"/>
</dbReference>
<dbReference type="NCBIfam" id="NF004676">
    <property type="entry name" value="PRK06019.1-2"/>
    <property type="match status" value="1"/>
</dbReference>
<comment type="function">
    <text evidence="5">Catalyzes the ATP-dependent conversion of 5-aminoimidazole ribonucleotide (AIR) and HCO(3)(-) to N5-carboxyaminoimidazole ribonucleotide (N5-CAIR).</text>
</comment>
<reference evidence="8 9" key="1">
    <citation type="submission" date="2018-03" db="EMBL/GenBank/DDBJ databases">
        <title>Draft genome of Nitrosomonas supralitoralis APG5.</title>
        <authorList>
            <person name="Urakawa H."/>
            <person name="Lopez J.V."/>
        </authorList>
    </citation>
    <scope>NUCLEOTIDE SEQUENCE [LARGE SCALE GENOMIC DNA]</scope>
    <source>
        <strain evidence="8 9">APG5</strain>
    </source>
</reference>
<dbReference type="Gene3D" id="3.30.470.20">
    <property type="entry name" value="ATP-grasp fold, B domain"/>
    <property type="match status" value="1"/>
</dbReference>
<comment type="function">
    <text evidence="6">Catalyzes the ATP-dependent conversion of 5-aminoimidazole ribonucleotide (AIR) and HCO(3)- to N5-carboxyaminoimidazole ribonucleotide (N5-CAIR).</text>
</comment>
<evidence type="ECO:0000313" key="9">
    <source>
        <dbReference type="Proteomes" id="UP000241912"/>
    </source>
</evidence>
<dbReference type="Proteomes" id="UP000241912">
    <property type="component" value="Unassembled WGS sequence"/>
</dbReference>
<dbReference type="NCBIfam" id="NF004675">
    <property type="entry name" value="PRK06019.1-1"/>
    <property type="match status" value="1"/>
</dbReference>
<feature type="domain" description="ATP-grasp" evidence="7">
    <location>
        <begin position="109"/>
        <end position="295"/>
    </location>
</feature>
<organism evidence="8 9">
    <name type="scientific">Nitrosomonas supralitoralis</name>
    <dbReference type="NCBI Taxonomy" id="2116706"/>
    <lineage>
        <taxon>Bacteria</taxon>
        <taxon>Pseudomonadati</taxon>
        <taxon>Pseudomonadota</taxon>
        <taxon>Betaproteobacteria</taxon>
        <taxon>Nitrosomonadales</taxon>
        <taxon>Nitrosomonadaceae</taxon>
        <taxon>Nitrosomonas</taxon>
    </lineage>
</organism>
<evidence type="ECO:0000256" key="1">
    <source>
        <dbReference type="ARBA" id="ARBA00022598"/>
    </source>
</evidence>
<keyword evidence="9" id="KW-1185">Reference proteome</keyword>
<comment type="similarity">
    <text evidence="5 6">Belongs to the PurK/PurT family.</text>
</comment>
<keyword evidence="1 5" id="KW-0436">Ligase</keyword>
<dbReference type="NCBIfam" id="TIGR01161">
    <property type="entry name" value="purK"/>
    <property type="match status" value="1"/>
</dbReference>
<dbReference type="Gene3D" id="3.30.1490.20">
    <property type="entry name" value="ATP-grasp fold, A domain"/>
    <property type="match status" value="1"/>
</dbReference>
<dbReference type="InterPro" id="IPR040686">
    <property type="entry name" value="PurK_C"/>
</dbReference>
<dbReference type="PANTHER" id="PTHR11609:SF5">
    <property type="entry name" value="PHOSPHORIBOSYLAMINOIMIDAZOLE CARBOXYLASE"/>
    <property type="match status" value="1"/>
</dbReference>
<comment type="pathway">
    <text evidence="5 6">Purine metabolism; IMP biosynthesis via de novo pathway; 5-amino-1-(5-phospho-D-ribosyl)imidazole-4-carboxylate from 5-amino-1-(5-phospho-D-ribosyl)imidazole (N5-CAIR route): step 1/2.</text>
</comment>
<evidence type="ECO:0000256" key="3">
    <source>
        <dbReference type="ARBA" id="ARBA00022755"/>
    </source>
</evidence>
<evidence type="ECO:0000259" key="7">
    <source>
        <dbReference type="PROSITE" id="PS50975"/>
    </source>
</evidence>
<dbReference type="InterPro" id="IPR011054">
    <property type="entry name" value="Rudment_hybrid_motif"/>
</dbReference>
<comment type="subunit">
    <text evidence="5 6">Homodimer.</text>
</comment>
<dbReference type="Pfam" id="PF17769">
    <property type="entry name" value="PurK_C"/>
    <property type="match status" value="1"/>
</dbReference>